<organism evidence="1">
    <name type="scientific">gut metagenome</name>
    <dbReference type="NCBI Taxonomy" id="749906"/>
    <lineage>
        <taxon>unclassified sequences</taxon>
        <taxon>metagenomes</taxon>
        <taxon>organismal metagenomes</taxon>
    </lineage>
</organism>
<keyword evidence="1" id="KW-0808">Transferase</keyword>
<dbReference type="GO" id="GO:0032259">
    <property type="term" value="P:methylation"/>
    <property type="evidence" value="ECO:0007669"/>
    <property type="project" value="UniProtKB-KW"/>
</dbReference>
<reference evidence="1" key="1">
    <citation type="journal article" date="2012" name="PLoS ONE">
        <title>Gene sets for utilization of primary and secondary nutrition supplies in the distal gut of endangered iberian lynx.</title>
        <authorList>
            <person name="Alcaide M."/>
            <person name="Messina E."/>
            <person name="Richter M."/>
            <person name="Bargiela R."/>
            <person name="Peplies J."/>
            <person name="Huws S.A."/>
            <person name="Newbold C.J."/>
            <person name="Golyshin P.N."/>
            <person name="Simon M.A."/>
            <person name="Lopez G."/>
            <person name="Yakimov M.M."/>
            <person name="Ferrer M."/>
        </authorList>
    </citation>
    <scope>NUCLEOTIDE SEQUENCE</scope>
</reference>
<keyword evidence="1" id="KW-0489">Methyltransferase</keyword>
<accession>J9GF60</accession>
<gene>
    <name evidence="1" type="ORF">EVA_13899</name>
</gene>
<protein>
    <submittedName>
        <fullName evidence="1">DNA methylase</fullName>
    </submittedName>
</protein>
<dbReference type="GO" id="GO:0008168">
    <property type="term" value="F:methyltransferase activity"/>
    <property type="evidence" value="ECO:0007669"/>
    <property type="project" value="UniProtKB-KW"/>
</dbReference>
<name>J9GF60_9ZZZZ</name>
<dbReference type="EMBL" id="AMCI01004483">
    <property type="protein sequence ID" value="EJW97994.1"/>
    <property type="molecule type" value="Genomic_DNA"/>
</dbReference>
<sequence>MARNIKTISQLAHQTAKELNRNPQKWMDCLQTAGRLYQYPFADQLLIYAQRPNATACAYMEQWNEKMHRWVNAGSTGIAVIRSQNGERRLGYLFDIADTHPVKGAKQLWTWQLSPEYEAVVSQTFAEQYGTVALEDVTSQLMEYAARAAAEHCKEYLSDMQYRKTNSFLEELDDQSTEVTFRNL</sequence>
<proteinExistence type="predicted"/>
<comment type="caution">
    <text evidence="1">The sequence shown here is derived from an EMBL/GenBank/DDBJ whole genome shotgun (WGS) entry which is preliminary data.</text>
</comment>
<evidence type="ECO:0000313" key="1">
    <source>
        <dbReference type="EMBL" id="EJW97994.1"/>
    </source>
</evidence>
<feature type="non-terminal residue" evidence="1">
    <location>
        <position position="184"/>
    </location>
</feature>
<dbReference type="AlphaFoldDB" id="J9GF60"/>